<evidence type="ECO:0000256" key="2">
    <source>
        <dbReference type="ARBA" id="ARBA00009387"/>
    </source>
</evidence>
<dbReference type="SUPFAM" id="SSF53955">
    <property type="entry name" value="Lysozyme-like"/>
    <property type="match status" value="1"/>
</dbReference>
<proteinExistence type="inferred from homology"/>
<keyword evidence="8" id="KW-1185">Reference proteome</keyword>
<feature type="domain" description="Transglycosylase SLT" evidence="6">
    <location>
        <begin position="417"/>
        <end position="523"/>
    </location>
</feature>
<evidence type="ECO:0000313" key="8">
    <source>
        <dbReference type="Proteomes" id="UP001302429"/>
    </source>
</evidence>
<evidence type="ECO:0000256" key="4">
    <source>
        <dbReference type="SAM" id="MobiDB-lite"/>
    </source>
</evidence>
<comment type="similarity">
    <text evidence="1">Belongs to the transglycosylase Slt family.</text>
</comment>
<dbReference type="RefSeq" id="WP_317080194.1">
    <property type="nucleotide sequence ID" value="NZ_CP136594.1"/>
</dbReference>
<dbReference type="Gene3D" id="1.25.20.10">
    <property type="entry name" value="Bacterial muramidases"/>
    <property type="match status" value="1"/>
</dbReference>
<gene>
    <name evidence="7" type="ORF">RB602_08810</name>
</gene>
<dbReference type="InterPro" id="IPR008939">
    <property type="entry name" value="Lytic_TGlycosylase_superhlx_U"/>
</dbReference>
<dbReference type="SUPFAM" id="SSF48435">
    <property type="entry name" value="Bacterial muramidases"/>
    <property type="match status" value="1"/>
</dbReference>
<keyword evidence="3 5" id="KW-0732">Signal</keyword>
<sequence length="592" mass="65205">MGKSLIGLSLAACVALPAAPAMATAPATTSFDYYAEHGPSQDSKNALSRSERGRARDFFAALDRQDWARAQELADTAKDDLLSPIFRAELYLAANSPRVEREPLEKLLRDAPYIPQAAQLSRLAERRGATNISLYDAQRHLSYHKGPPVRGKPRSVKGGNSLHKHHAGAILDAIKDSNPDRAMRYFESVDDGIDDASRTEWLQRISWSYYIENQPQKALDVSSQAITGSGPWLADSHWVHGLAAWRLKDYARAEHAFHRAGTFASNPELMSAGYYWASRAAMRSGQPAKVEASLRAAAQQKDALYSLLAREALGMPLASQTVSTELTSDERKALQRSPNAKMALALSSLGRDSLADELIRHEARRANGLDHDILVKIAGQMAMPRLQAWLGHYAPDNATPTDLANFPAPSWTPVNGWKVDPALVYAHVWQESAFRTNAVSPANARGLMQLRPGTAKDMARAYSLDVSTADLNKPEVNLALGQLYLETLSKRTETQGLLPKVMAAYNAGMVPVGRWNSTIQDQDDPLLYIESIPYYETRAYVGTVMRNYWKYEAQAGISSQSAHGMAQGLWPRFPNRNGSELVRLSEVHSGGD</sequence>
<feature type="signal peptide" evidence="5">
    <location>
        <begin position="1"/>
        <end position="23"/>
    </location>
</feature>
<dbReference type="AlphaFoldDB" id="A0AA97F439"/>
<dbReference type="Pfam" id="PF01464">
    <property type="entry name" value="SLT"/>
    <property type="match status" value="1"/>
</dbReference>
<comment type="similarity">
    <text evidence="2">Belongs to the virb1 family.</text>
</comment>
<dbReference type="PANTHER" id="PTHR37423:SF5">
    <property type="entry name" value="SOLUBLE LYTIC MUREIN TRANSGLYCOSYLASE"/>
    <property type="match status" value="1"/>
</dbReference>
<dbReference type="KEGG" id="acoa:RB602_08810"/>
<dbReference type="PANTHER" id="PTHR37423">
    <property type="entry name" value="SOLUBLE LYTIC MUREIN TRANSGLYCOSYLASE-RELATED"/>
    <property type="match status" value="1"/>
</dbReference>
<dbReference type="Gene3D" id="1.10.530.10">
    <property type="match status" value="1"/>
</dbReference>
<feature type="region of interest" description="Disordered" evidence="4">
    <location>
        <begin position="143"/>
        <end position="162"/>
    </location>
</feature>
<organism evidence="7 8">
    <name type="scientific">Alterisphingorhabdus coralli</name>
    <dbReference type="NCBI Taxonomy" id="3071408"/>
    <lineage>
        <taxon>Bacteria</taxon>
        <taxon>Pseudomonadati</taxon>
        <taxon>Pseudomonadota</taxon>
        <taxon>Alphaproteobacteria</taxon>
        <taxon>Sphingomonadales</taxon>
        <taxon>Sphingomonadaceae</taxon>
        <taxon>Alterisphingorhabdus (ex Yan et al. 2024)</taxon>
    </lineage>
</organism>
<dbReference type="EMBL" id="CP136594">
    <property type="protein sequence ID" value="WOE73964.1"/>
    <property type="molecule type" value="Genomic_DNA"/>
</dbReference>
<protein>
    <submittedName>
        <fullName evidence="7">Lytic transglycosylase domain-containing protein</fullName>
    </submittedName>
</protein>
<evidence type="ECO:0000256" key="3">
    <source>
        <dbReference type="ARBA" id="ARBA00022729"/>
    </source>
</evidence>
<dbReference type="GO" id="GO:0004553">
    <property type="term" value="F:hydrolase activity, hydrolyzing O-glycosyl compounds"/>
    <property type="evidence" value="ECO:0007669"/>
    <property type="project" value="InterPro"/>
</dbReference>
<name>A0AA97F439_9SPHN</name>
<reference evidence="7 8" key="1">
    <citation type="submission" date="2023-10" db="EMBL/GenBank/DDBJ databases">
        <title>Complete genome sequence of a Sphingomonadaceae bacterium.</title>
        <authorList>
            <person name="Yan C."/>
        </authorList>
    </citation>
    <scope>NUCLEOTIDE SEQUENCE [LARGE SCALE GENOMIC DNA]</scope>
    <source>
        <strain evidence="7 8">SCSIO 66989</strain>
    </source>
</reference>
<feature type="chain" id="PRO_5041692677" evidence="5">
    <location>
        <begin position="24"/>
        <end position="592"/>
    </location>
</feature>
<dbReference type="GO" id="GO:0042597">
    <property type="term" value="C:periplasmic space"/>
    <property type="evidence" value="ECO:0007669"/>
    <property type="project" value="InterPro"/>
</dbReference>
<evidence type="ECO:0000259" key="6">
    <source>
        <dbReference type="Pfam" id="PF01464"/>
    </source>
</evidence>
<evidence type="ECO:0000256" key="5">
    <source>
        <dbReference type="SAM" id="SignalP"/>
    </source>
</evidence>
<evidence type="ECO:0000256" key="1">
    <source>
        <dbReference type="ARBA" id="ARBA00007734"/>
    </source>
</evidence>
<dbReference type="InterPro" id="IPR008258">
    <property type="entry name" value="Transglycosylase_SLT_dom_1"/>
</dbReference>
<dbReference type="CDD" id="cd13401">
    <property type="entry name" value="Slt70-like"/>
    <property type="match status" value="1"/>
</dbReference>
<accession>A0AA97F439</accession>
<dbReference type="Proteomes" id="UP001302429">
    <property type="component" value="Chromosome"/>
</dbReference>
<dbReference type="InterPro" id="IPR023346">
    <property type="entry name" value="Lysozyme-like_dom_sf"/>
</dbReference>
<evidence type="ECO:0000313" key="7">
    <source>
        <dbReference type="EMBL" id="WOE73964.1"/>
    </source>
</evidence>